<sequence length="491" mass="53291">MAAMQDDQAVASEGQDQRQGLDDSGAAGQNHSMTRPTIVQSPEEALLLHILNNFPSGNWQRSLGKRTEVGTIYQYHASQRVVYHIPLPSPRQCMYITDIFTLEGRVIWIFTDLVSPLAPQPVSAVARYSTEKLCLVNYGDDLSDAKKKLQARLGRSREVCHVHQQLGYQPSVLTEEEQRTHKAHYLRRQRATRPHNAIHSQMNVAVQGAGVPAPSMHGIGSYGNPHTNPYAQAGPVASMPLIMPASAPTNTAMFHGIGAWDEYNASYQATGQGAPLAAPQQQPMGYAPAASQGNVASMPYVPIPQMAGMVPSMQYPQPVRNSAWCNGVFPSNDQAEATSNDVGSALKPASADGTGISRSEEFHFSAFIPFEDTGTFQTDQNGIANGEDAVAFSEVPAATHSASNGIAQNILPQDDFDMNFLFQPSLEGVNNAERTISSTNDRNFQDGQQFPGEPMDLLDFIDFEAGEEASARMGSDGPVDTPTSREWGRQK</sequence>
<keyword evidence="3" id="KW-1185">Reference proteome</keyword>
<proteinExistence type="predicted"/>
<reference evidence="3" key="1">
    <citation type="journal article" date="2012" name="PLoS Genet.">
        <title>The genomes of the fungal plant pathogens Cladosporium fulvum and Dothistroma septosporum reveal adaptation to different hosts and lifestyles but also signatures of common ancestry.</title>
        <authorList>
            <person name="de Wit P.J.G.M."/>
            <person name="van der Burgt A."/>
            <person name="Oekmen B."/>
            <person name="Stergiopoulos I."/>
            <person name="Abd-Elsalam K.A."/>
            <person name="Aerts A.L."/>
            <person name="Bahkali A.H."/>
            <person name="Beenen H.G."/>
            <person name="Chettri P."/>
            <person name="Cox M.P."/>
            <person name="Datema E."/>
            <person name="de Vries R.P."/>
            <person name="Dhillon B."/>
            <person name="Ganley A.R."/>
            <person name="Griffiths S.A."/>
            <person name="Guo Y."/>
            <person name="Hamelin R.C."/>
            <person name="Henrissat B."/>
            <person name="Kabir M.S."/>
            <person name="Jashni M.K."/>
            <person name="Kema G."/>
            <person name="Klaubauf S."/>
            <person name="Lapidus A."/>
            <person name="Levasseur A."/>
            <person name="Lindquist E."/>
            <person name="Mehrabi R."/>
            <person name="Ohm R.A."/>
            <person name="Owen T.J."/>
            <person name="Salamov A."/>
            <person name="Schwelm A."/>
            <person name="Schijlen E."/>
            <person name="Sun H."/>
            <person name="van den Burg H.A."/>
            <person name="van Ham R.C.H.J."/>
            <person name="Zhang S."/>
            <person name="Goodwin S.B."/>
            <person name="Grigoriev I.V."/>
            <person name="Collemare J."/>
            <person name="Bradshaw R.E."/>
        </authorList>
    </citation>
    <scope>NUCLEOTIDE SEQUENCE [LARGE SCALE GENOMIC DNA]</scope>
    <source>
        <strain evidence="3">NZE10 / CBS 128990</strain>
    </source>
</reference>
<organism evidence="2 3">
    <name type="scientific">Dothistroma septosporum (strain NZE10 / CBS 128990)</name>
    <name type="common">Red band needle blight fungus</name>
    <name type="synonym">Mycosphaerella pini</name>
    <dbReference type="NCBI Taxonomy" id="675120"/>
    <lineage>
        <taxon>Eukaryota</taxon>
        <taxon>Fungi</taxon>
        <taxon>Dikarya</taxon>
        <taxon>Ascomycota</taxon>
        <taxon>Pezizomycotina</taxon>
        <taxon>Dothideomycetes</taxon>
        <taxon>Dothideomycetidae</taxon>
        <taxon>Mycosphaerellales</taxon>
        <taxon>Mycosphaerellaceae</taxon>
        <taxon>Dothistroma</taxon>
    </lineage>
</organism>
<feature type="region of interest" description="Disordered" evidence="1">
    <location>
        <begin position="466"/>
        <end position="491"/>
    </location>
</feature>
<accession>N1PFI2</accession>
<dbReference type="Proteomes" id="UP000016933">
    <property type="component" value="Unassembled WGS sequence"/>
</dbReference>
<dbReference type="EMBL" id="KB446544">
    <property type="protein sequence ID" value="EME40340.1"/>
    <property type="molecule type" value="Genomic_DNA"/>
</dbReference>
<name>N1PFI2_DOTSN</name>
<evidence type="ECO:0000313" key="3">
    <source>
        <dbReference type="Proteomes" id="UP000016933"/>
    </source>
</evidence>
<dbReference type="HOGENOM" id="CLU_555505_0_0_1"/>
<protein>
    <submittedName>
        <fullName evidence="2">Uncharacterized protein</fullName>
    </submittedName>
</protein>
<reference evidence="2 3" key="2">
    <citation type="journal article" date="2012" name="PLoS Pathog.">
        <title>Diverse lifestyles and strategies of plant pathogenesis encoded in the genomes of eighteen Dothideomycetes fungi.</title>
        <authorList>
            <person name="Ohm R.A."/>
            <person name="Feau N."/>
            <person name="Henrissat B."/>
            <person name="Schoch C.L."/>
            <person name="Horwitz B.A."/>
            <person name="Barry K.W."/>
            <person name="Condon B.J."/>
            <person name="Copeland A.C."/>
            <person name="Dhillon B."/>
            <person name="Glaser F."/>
            <person name="Hesse C.N."/>
            <person name="Kosti I."/>
            <person name="LaButti K."/>
            <person name="Lindquist E.A."/>
            <person name="Lucas S."/>
            <person name="Salamov A.A."/>
            <person name="Bradshaw R.E."/>
            <person name="Ciuffetti L."/>
            <person name="Hamelin R.C."/>
            <person name="Kema G.H.J."/>
            <person name="Lawrence C."/>
            <person name="Scott J.A."/>
            <person name="Spatafora J.W."/>
            <person name="Turgeon B.G."/>
            <person name="de Wit P.J.G.M."/>
            <person name="Zhong S."/>
            <person name="Goodwin S.B."/>
            <person name="Grigoriev I.V."/>
        </authorList>
    </citation>
    <scope>NUCLEOTIDE SEQUENCE [LARGE SCALE GENOMIC DNA]</scope>
    <source>
        <strain evidence="3">NZE10 / CBS 128990</strain>
    </source>
</reference>
<gene>
    <name evidence="2" type="ORF">DOTSEDRAFT_28233</name>
</gene>
<evidence type="ECO:0000313" key="2">
    <source>
        <dbReference type="EMBL" id="EME40340.1"/>
    </source>
</evidence>
<dbReference type="AlphaFoldDB" id="N1PFI2"/>
<evidence type="ECO:0000256" key="1">
    <source>
        <dbReference type="SAM" id="MobiDB-lite"/>
    </source>
</evidence>
<feature type="region of interest" description="Disordered" evidence="1">
    <location>
        <begin position="1"/>
        <end position="34"/>
    </location>
</feature>